<accession>A0A6A6CEN9</accession>
<dbReference type="GeneID" id="54566402"/>
<gene>
    <name evidence="2" type="ORF">M409DRAFT_55905</name>
</gene>
<feature type="chain" id="PRO_5025497103" evidence="1">
    <location>
        <begin position="18"/>
        <end position="240"/>
    </location>
</feature>
<evidence type="ECO:0000313" key="2">
    <source>
        <dbReference type="EMBL" id="KAF2165531.1"/>
    </source>
</evidence>
<reference evidence="2" key="1">
    <citation type="journal article" date="2020" name="Stud. Mycol.">
        <title>101 Dothideomycetes genomes: a test case for predicting lifestyles and emergence of pathogens.</title>
        <authorList>
            <person name="Haridas S."/>
            <person name="Albert R."/>
            <person name="Binder M."/>
            <person name="Bloem J."/>
            <person name="Labutti K."/>
            <person name="Salamov A."/>
            <person name="Andreopoulos B."/>
            <person name="Baker S."/>
            <person name="Barry K."/>
            <person name="Bills G."/>
            <person name="Bluhm B."/>
            <person name="Cannon C."/>
            <person name="Castanera R."/>
            <person name="Culley D."/>
            <person name="Daum C."/>
            <person name="Ezra D."/>
            <person name="Gonzalez J."/>
            <person name="Henrissat B."/>
            <person name="Kuo A."/>
            <person name="Liang C."/>
            <person name="Lipzen A."/>
            <person name="Lutzoni F."/>
            <person name="Magnuson J."/>
            <person name="Mondo S."/>
            <person name="Nolan M."/>
            <person name="Ohm R."/>
            <person name="Pangilinan J."/>
            <person name="Park H.-J."/>
            <person name="Ramirez L."/>
            <person name="Alfaro M."/>
            <person name="Sun H."/>
            <person name="Tritt A."/>
            <person name="Yoshinaga Y."/>
            <person name="Zwiers L.-H."/>
            <person name="Turgeon B."/>
            <person name="Goodwin S."/>
            <person name="Spatafora J."/>
            <person name="Crous P."/>
            <person name="Grigoriev I."/>
        </authorList>
    </citation>
    <scope>NUCLEOTIDE SEQUENCE</scope>
    <source>
        <strain evidence="2">ATCC 36951</strain>
    </source>
</reference>
<protein>
    <submittedName>
        <fullName evidence="2">Uncharacterized protein</fullName>
    </submittedName>
</protein>
<proteinExistence type="predicted"/>
<evidence type="ECO:0000313" key="3">
    <source>
        <dbReference type="Proteomes" id="UP000799537"/>
    </source>
</evidence>
<name>A0A6A6CEN9_ZASCE</name>
<dbReference type="AlphaFoldDB" id="A0A6A6CEN9"/>
<feature type="signal peptide" evidence="1">
    <location>
        <begin position="1"/>
        <end position="17"/>
    </location>
</feature>
<dbReference type="RefSeq" id="XP_033666420.1">
    <property type="nucleotide sequence ID" value="XM_033813130.1"/>
</dbReference>
<keyword evidence="1" id="KW-0732">Signal</keyword>
<organism evidence="2 3">
    <name type="scientific">Zasmidium cellare ATCC 36951</name>
    <dbReference type="NCBI Taxonomy" id="1080233"/>
    <lineage>
        <taxon>Eukaryota</taxon>
        <taxon>Fungi</taxon>
        <taxon>Dikarya</taxon>
        <taxon>Ascomycota</taxon>
        <taxon>Pezizomycotina</taxon>
        <taxon>Dothideomycetes</taxon>
        <taxon>Dothideomycetidae</taxon>
        <taxon>Mycosphaerellales</taxon>
        <taxon>Mycosphaerellaceae</taxon>
        <taxon>Zasmidium</taxon>
    </lineage>
</organism>
<dbReference type="Proteomes" id="UP000799537">
    <property type="component" value="Unassembled WGS sequence"/>
</dbReference>
<dbReference type="EMBL" id="ML993600">
    <property type="protein sequence ID" value="KAF2165531.1"/>
    <property type="molecule type" value="Genomic_DNA"/>
</dbReference>
<evidence type="ECO:0000256" key="1">
    <source>
        <dbReference type="SAM" id="SignalP"/>
    </source>
</evidence>
<sequence length="240" mass="26733">MRFEIVLTPLLVFSATAVPVPTNNNNIQIATRQEQDICNGTDFATVFEVRVCEPYDASTCSAIAATIQDCSYDRLLYWGCEDDASGAYNGTGGYYARVEMIPDTTNMSCVDEYLQEMFPDKTDVQLDVTDCTGRKAPQMQERNAIQVGGPYDVNRCVDTESTLVKSCLTTPVNVRMENWKCYDDGSSMYNDGIVGTYNISLAVHPYDPHPYYSNCIDAVLDDKFHEFLDVTGGLKCNETV</sequence>
<keyword evidence="3" id="KW-1185">Reference proteome</keyword>